<organism evidence="4 5">
    <name type="scientific">Candidatus Faeciplasma avium</name>
    <dbReference type="NCBI Taxonomy" id="2840798"/>
    <lineage>
        <taxon>Bacteria</taxon>
        <taxon>Bacillati</taxon>
        <taxon>Bacillota</taxon>
        <taxon>Clostridia</taxon>
        <taxon>Eubacteriales</taxon>
        <taxon>Oscillospiraceae</taxon>
        <taxon>Oscillospiraceae incertae sedis</taxon>
        <taxon>Candidatus Faeciplasma</taxon>
    </lineage>
</organism>
<gene>
    <name evidence="4" type="ORF">IAD28_06380</name>
</gene>
<proteinExistence type="predicted"/>
<keyword evidence="2" id="KW-0472">Membrane</keyword>
<evidence type="ECO:0000259" key="3">
    <source>
        <dbReference type="Pfam" id="PF26018"/>
    </source>
</evidence>
<evidence type="ECO:0000313" key="5">
    <source>
        <dbReference type="Proteomes" id="UP000823960"/>
    </source>
</evidence>
<dbReference type="Proteomes" id="UP000823960">
    <property type="component" value="Unassembled WGS sequence"/>
</dbReference>
<name>A0A9D1NS42_9FIRM</name>
<reference evidence="4" key="1">
    <citation type="submission" date="2020-10" db="EMBL/GenBank/DDBJ databases">
        <authorList>
            <person name="Gilroy R."/>
        </authorList>
    </citation>
    <scope>NUCLEOTIDE SEQUENCE</scope>
    <source>
        <strain evidence="4">1370</strain>
    </source>
</reference>
<keyword evidence="2" id="KW-1133">Transmembrane helix</keyword>
<evidence type="ECO:0000313" key="4">
    <source>
        <dbReference type="EMBL" id="HIV11298.1"/>
    </source>
</evidence>
<dbReference type="AlphaFoldDB" id="A0A9D1NS42"/>
<feature type="compositionally biased region" description="Acidic residues" evidence="1">
    <location>
        <begin position="433"/>
        <end position="448"/>
    </location>
</feature>
<sequence>MSSRDTAQSGENSKKKLVNERVSQRLRLIRDAFIYLIVFSLILTIVITQTRNSLSADRSSEDTVLFTTRSSLSLRGVIVRDESLVHSSYTGDGVLSYCVPDGGRISNHSQIARIYSSYDQVYYRYRLEKLNEEIDALEKAQARGTTDYVQPDFILNQIKESYNSILSATVSQSLDGIAEDKLEMLKLMCIYNVASNAESGYDSRLEALKSQQSVYNAVLTNPVSVVNAVESGYFTSVTDGYETEISTDSIDELTVERINEIIATPQKNGVVGSNVIGKVFSTYSWKLVCVINTPDRYFVNGSFDLELSSTNKSYRVLVESITPTGRGDEAIMVLSCDEMDADIAASRVVDAELLFGEYTGIKVLRSAIRFSDGVKGVYVLEGESIEFKPLDVIYEGDDYVLSSHHPDSKSYLGLYDRVLLDPISSLGGSREADGDEAPEDGSGEDSAD</sequence>
<protein>
    <recommendedName>
        <fullName evidence="3">RND related barrel-sandwich hybrid domain-containing protein</fullName>
    </recommendedName>
</protein>
<dbReference type="InterPro" id="IPR058709">
    <property type="entry name" value="BSH_RND-rel"/>
</dbReference>
<evidence type="ECO:0000256" key="2">
    <source>
        <dbReference type="SAM" id="Phobius"/>
    </source>
</evidence>
<accession>A0A9D1NS42</accession>
<feature type="domain" description="RND related barrel-sandwich hybrid" evidence="3">
    <location>
        <begin position="91"/>
        <end position="261"/>
    </location>
</feature>
<reference evidence="4" key="2">
    <citation type="journal article" date="2021" name="PeerJ">
        <title>Extensive microbial diversity within the chicken gut microbiome revealed by metagenomics and culture.</title>
        <authorList>
            <person name="Gilroy R."/>
            <person name="Ravi A."/>
            <person name="Getino M."/>
            <person name="Pursley I."/>
            <person name="Horton D.L."/>
            <person name="Alikhan N.F."/>
            <person name="Baker D."/>
            <person name="Gharbi K."/>
            <person name="Hall N."/>
            <person name="Watson M."/>
            <person name="Adriaenssens E.M."/>
            <person name="Foster-Nyarko E."/>
            <person name="Jarju S."/>
            <person name="Secka A."/>
            <person name="Antonio M."/>
            <person name="Oren A."/>
            <person name="Chaudhuri R.R."/>
            <person name="La Ragione R."/>
            <person name="Hildebrand F."/>
            <person name="Pallen M.J."/>
        </authorList>
    </citation>
    <scope>NUCLEOTIDE SEQUENCE</scope>
    <source>
        <strain evidence="4">1370</strain>
    </source>
</reference>
<keyword evidence="2" id="KW-0812">Transmembrane</keyword>
<feature type="region of interest" description="Disordered" evidence="1">
    <location>
        <begin position="426"/>
        <end position="448"/>
    </location>
</feature>
<comment type="caution">
    <text evidence="4">The sequence shown here is derived from an EMBL/GenBank/DDBJ whole genome shotgun (WGS) entry which is preliminary data.</text>
</comment>
<feature type="transmembrane region" description="Helical" evidence="2">
    <location>
        <begin position="32"/>
        <end position="50"/>
    </location>
</feature>
<dbReference type="EMBL" id="DVOL01000092">
    <property type="protein sequence ID" value="HIV11298.1"/>
    <property type="molecule type" value="Genomic_DNA"/>
</dbReference>
<evidence type="ECO:0000256" key="1">
    <source>
        <dbReference type="SAM" id="MobiDB-lite"/>
    </source>
</evidence>
<dbReference type="Pfam" id="PF26018">
    <property type="entry name" value="BSH_RND_rel"/>
    <property type="match status" value="1"/>
</dbReference>